<sequence>MVSTVGIAAPRNIRADHGIHHGSGTWWHRYGRQNGHVSKQIAAEISAREAEVLALVGQHRSNAEIAAQLFISVRTVETHVSSLLRKAGVPDRRALAERAGALGDRRPAAAPVTVLPTTLTSFVGRAREQAELRALVAAHRQVTALGPGGVGKTRLTLAVAAESADEFAGGVWFVDLVPVTDPEMTGAAVAQALGIGEQPGRDLDDSVAAALGDRRLLLVLDNCEHLLDGVAPFLERLLARCPGVTVLATSRSRLMVPFEQVYAVPPLTLAENADAVALFLDRAEALGWSVPPEQTDRVAEICARLDGLALPIELAAARLPTLGLDGLTASLSDPLRLLVGGRRADERHRSVRATLDWSRALLTESDRRLLQRVAVFAGPFTAAAAAEVTGGPPLTPEEVPDGLARLTEQSLLTVVPAGTGIRYRMLATVRQYAREQLDSLGELPDMLARHLAWSRVTATALAHRSETDSWRTEFDGVADDLRAALNWAAAEPEQRAAASELALTLARITFTRNLIGESQRRYEQAAALTEEPSVAAEALREAAATAGCRLHGSEMYRLYLAAAEVARSSGDDAAAAAARDLATAVSTCFRMSDTFDEPPALPEAIELLATARSLAGDDPAAAAAIALAECGLRAAESEGSQAIASAERAVGLAGRTADPLARSAALDALAAAQWWCGDAAASAVTTRRRVELLAAAPPTAAGALERVGALSEAADSCVGNGDLAGAQLWATQLRDLPLLAERGDLATSRVLVARALAGDAHAVGADSQRFADARELSGRARAPQLAVSAAAVALIHGLRGDLPAQARWQASAAELSGAPAAWRAVFAALQSLHAGHAHRAWAELATAPDDLDQQELWIWRHWYVALRAEAAVLAGRPNAATILDSARHAVMGNPIATAIVSRGIALLADDRPAVLATAADFEAAHCPYQQARSSILALDPDGAALLDALGLTPDRSPL</sequence>
<dbReference type="Pfam" id="PF25872">
    <property type="entry name" value="HTH_77"/>
    <property type="match status" value="1"/>
</dbReference>
<organism evidence="2 3">
    <name type="scientific">Nocardia cerradoensis</name>
    <dbReference type="NCBI Taxonomy" id="85688"/>
    <lineage>
        <taxon>Bacteria</taxon>
        <taxon>Bacillati</taxon>
        <taxon>Actinomycetota</taxon>
        <taxon>Actinomycetes</taxon>
        <taxon>Mycobacteriales</taxon>
        <taxon>Nocardiaceae</taxon>
        <taxon>Nocardia</taxon>
    </lineage>
</organism>
<protein>
    <submittedName>
        <fullName evidence="2">Putative HTH-type transcriptional regulator</fullName>
    </submittedName>
</protein>
<dbReference type="CDD" id="cd06170">
    <property type="entry name" value="LuxR_C_like"/>
    <property type="match status" value="1"/>
</dbReference>
<dbReference type="PANTHER" id="PTHR47691">
    <property type="entry name" value="REGULATOR-RELATED"/>
    <property type="match status" value="1"/>
</dbReference>
<dbReference type="InterPro" id="IPR036388">
    <property type="entry name" value="WH-like_DNA-bd_sf"/>
</dbReference>
<dbReference type="Pfam" id="PF00196">
    <property type="entry name" value="GerE"/>
    <property type="match status" value="1"/>
</dbReference>
<dbReference type="SMART" id="SM00421">
    <property type="entry name" value="HTH_LUXR"/>
    <property type="match status" value="1"/>
</dbReference>
<dbReference type="InterPro" id="IPR027417">
    <property type="entry name" value="P-loop_NTPase"/>
</dbReference>
<evidence type="ECO:0000313" key="2">
    <source>
        <dbReference type="EMBL" id="OXR44723.1"/>
    </source>
</evidence>
<dbReference type="PANTHER" id="PTHR47691:SF3">
    <property type="entry name" value="HTH-TYPE TRANSCRIPTIONAL REGULATOR RV0890C-RELATED"/>
    <property type="match status" value="1"/>
</dbReference>
<dbReference type="PROSITE" id="PS50043">
    <property type="entry name" value="HTH_LUXR_2"/>
    <property type="match status" value="1"/>
</dbReference>
<dbReference type="GO" id="GO:0003677">
    <property type="term" value="F:DNA binding"/>
    <property type="evidence" value="ECO:0007669"/>
    <property type="project" value="InterPro"/>
</dbReference>
<feature type="domain" description="HTH luxR-type" evidence="1">
    <location>
        <begin position="38"/>
        <end position="103"/>
    </location>
</feature>
<comment type="caution">
    <text evidence="2">The sequence shown here is derived from an EMBL/GenBank/DDBJ whole genome shotgun (WGS) entry which is preliminary data.</text>
</comment>
<evidence type="ECO:0000259" key="1">
    <source>
        <dbReference type="PROSITE" id="PS50043"/>
    </source>
</evidence>
<dbReference type="InterPro" id="IPR016032">
    <property type="entry name" value="Sig_transdc_resp-reg_C-effctor"/>
</dbReference>
<proteinExistence type="predicted"/>
<dbReference type="Gene3D" id="1.10.10.10">
    <property type="entry name" value="Winged helix-like DNA-binding domain superfamily/Winged helix DNA-binding domain"/>
    <property type="match status" value="1"/>
</dbReference>
<evidence type="ECO:0000313" key="3">
    <source>
        <dbReference type="Proteomes" id="UP000215506"/>
    </source>
</evidence>
<reference evidence="2 3" key="1">
    <citation type="submission" date="2017-07" db="EMBL/GenBank/DDBJ databases">
        <title>First draft Genome Sequence of Nocardia cerradoensis isolated from human infection.</title>
        <authorList>
            <person name="Carrasco G."/>
        </authorList>
    </citation>
    <scope>NUCLEOTIDE SEQUENCE [LARGE SCALE GENOMIC DNA]</scope>
    <source>
        <strain evidence="2 3">CNM20130759</strain>
    </source>
</reference>
<dbReference type="SUPFAM" id="SSF46894">
    <property type="entry name" value="C-terminal effector domain of the bipartite response regulators"/>
    <property type="match status" value="1"/>
</dbReference>
<dbReference type="GO" id="GO:0006355">
    <property type="term" value="P:regulation of DNA-templated transcription"/>
    <property type="evidence" value="ECO:0007669"/>
    <property type="project" value="InterPro"/>
</dbReference>
<dbReference type="SUPFAM" id="SSF52540">
    <property type="entry name" value="P-loop containing nucleoside triphosphate hydrolases"/>
    <property type="match status" value="1"/>
</dbReference>
<gene>
    <name evidence="2" type="ORF">B7C42_03517</name>
</gene>
<dbReference type="Gene3D" id="3.40.50.300">
    <property type="entry name" value="P-loop containing nucleotide triphosphate hydrolases"/>
    <property type="match status" value="1"/>
</dbReference>
<dbReference type="PRINTS" id="PR00038">
    <property type="entry name" value="HTHLUXR"/>
</dbReference>
<accession>A0A231H6S6</accession>
<dbReference type="InterPro" id="IPR058852">
    <property type="entry name" value="HTH_77"/>
</dbReference>
<dbReference type="EMBL" id="NGAF01000006">
    <property type="protein sequence ID" value="OXR44723.1"/>
    <property type="molecule type" value="Genomic_DNA"/>
</dbReference>
<keyword evidence="3" id="KW-1185">Reference proteome</keyword>
<dbReference type="InterPro" id="IPR000792">
    <property type="entry name" value="Tscrpt_reg_LuxR_C"/>
</dbReference>
<dbReference type="Proteomes" id="UP000215506">
    <property type="component" value="Unassembled WGS sequence"/>
</dbReference>
<dbReference type="AlphaFoldDB" id="A0A231H6S6"/>
<name>A0A231H6S6_9NOCA</name>